<dbReference type="CDD" id="cd05233">
    <property type="entry name" value="SDR_c"/>
    <property type="match status" value="1"/>
</dbReference>
<dbReference type="KEGG" id="samy:DB32_002648"/>
<dbReference type="InterPro" id="IPR036291">
    <property type="entry name" value="NAD(P)-bd_dom_sf"/>
</dbReference>
<dbReference type="SUPFAM" id="SSF51735">
    <property type="entry name" value="NAD(P)-binding Rossmann-fold domains"/>
    <property type="match status" value="1"/>
</dbReference>
<dbReference type="InterPro" id="IPR020904">
    <property type="entry name" value="Sc_DH/Rdtase_CS"/>
</dbReference>
<protein>
    <submittedName>
        <fullName evidence="3">Short chain oxidoreductase</fullName>
    </submittedName>
</protein>
<dbReference type="PRINTS" id="PR00081">
    <property type="entry name" value="GDHRDH"/>
</dbReference>
<evidence type="ECO:0000313" key="4">
    <source>
        <dbReference type="Proteomes" id="UP000034883"/>
    </source>
</evidence>
<proteinExistence type="inferred from homology"/>
<dbReference type="STRING" id="927083.DB32_002648"/>
<organism evidence="3 4">
    <name type="scientific">Sandaracinus amylolyticus</name>
    <dbReference type="NCBI Taxonomy" id="927083"/>
    <lineage>
        <taxon>Bacteria</taxon>
        <taxon>Pseudomonadati</taxon>
        <taxon>Myxococcota</taxon>
        <taxon>Polyangia</taxon>
        <taxon>Polyangiales</taxon>
        <taxon>Sandaracinaceae</taxon>
        <taxon>Sandaracinus</taxon>
    </lineage>
</organism>
<dbReference type="Gene3D" id="3.40.50.720">
    <property type="entry name" value="NAD(P)-binding Rossmann-like Domain"/>
    <property type="match status" value="1"/>
</dbReference>
<keyword evidence="4" id="KW-1185">Reference proteome</keyword>
<dbReference type="PANTHER" id="PTHR44196">
    <property type="entry name" value="DEHYDROGENASE/REDUCTASE SDR FAMILY MEMBER 7B"/>
    <property type="match status" value="1"/>
</dbReference>
<name>A0A0F6SEN4_9BACT</name>
<dbReference type="OrthoDB" id="9789083at2"/>
<dbReference type="GO" id="GO:0016491">
    <property type="term" value="F:oxidoreductase activity"/>
    <property type="evidence" value="ECO:0007669"/>
    <property type="project" value="UniProtKB-KW"/>
</dbReference>
<accession>A0A0F6SEN4</accession>
<dbReference type="Proteomes" id="UP000034883">
    <property type="component" value="Chromosome"/>
</dbReference>
<gene>
    <name evidence="3" type="ORF">DB32_002648</name>
</gene>
<reference evidence="3 4" key="1">
    <citation type="submission" date="2015-03" db="EMBL/GenBank/DDBJ databases">
        <title>Genome assembly of Sandaracinus amylolyticus DSM 53668.</title>
        <authorList>
            <person name="Sharma G."/>
            <person name="Subramanian S."/>
        </authorList>
    </citation>
    <scope>NUCLEOTIDE SEQUENCE [LARGE SCALE GENOMIC DNA]</scope>
    <source>
        <strain evidence="3 4">DSM 53668</strain>
    </source>
</reference>
<dbReference type="EMBL" id="CP011125">
    <property type="protein sequence ID" value="AKF05499.1"/>
    <property type="molecule type" value="Genomic_DNA"/>
</dbReference>
<evidence type="ECO:0000256" key="1">
    <source>
        <dbReference type="ARBA" id="ARBA00006484"/>
    </source>
</evidence>
<dbReference type="GO" id="GO:0016020">
    <property type="term" value="C:membrane"/>
    <property type="evidence" value="ECO:0007669"/>
    <property type="project" value="TreeGrafter"/>
</dbReference>
<keyword evidence="2" id="KW-0560">Oxidoreductase</keyword>
<evidence type="ECO:0000256" key="2">
    <source>
        <dbReference type="ARBA" id="ARBA00023002"/>
    </source>
</evidence>
<evidence type="ECO:0000313" key="3">
    <source>
        <dbReference type="EMBL" id="AKF05499.1"/>
    </source>
</evidence>
<sequence length="263" mass="27723">MANATDKPLAVVTGASSGIGLELARQCVANGFDVFLIADDAKIGDAAAELGGKGATVYARQIDLATYEGVEEAWREIAETGRPVDALLLNAGVGVSGDFVRDTSLDRELRMIALNCDSIVHLAKRVLPGMVARKKGRVLITSSVAAIIPASGTAVYGATKAFGLGLAEALRDELRDTGVTVTALQPGPTETPFFRRADMEHTRVGQQKKDDAALVAKQGFDAMMRGKHKLYGGSLKTRVMGAISELLPEPIKARAHGKLAEPV</sequence>
<dbReference type="AlphaFoldDB" id="A0A0F6SEN4"/>
<dbReference type="RefSeq" id="WP_053232734.1">
    <property type="nucleotide sequence ID" value="NZ_CP011125.1"/>
</dbReference>
<dbReference type="PANTHER" id="PTHR44196:SF2">
    <property type="entry name" value="SHORT-CHAIN DEHYDROGENASE-RELATED"/>
    <property type="match status" value="1"/>
</dbReference>
<comment type="similarity">
    <text evidence="1">Belongs to the short-chain dehydrogenases/reductases (SDR) family.</text>
</comment>
<dbReference type="InterPro" id="IPR002347">
    <property type="entry name" value="SDR_fam"/>
</dbReference>
<dbReference type="Pfam" id="PF00106">
    <property type="entry name" value="adh_short"/>
    <property type="match status" value="1"/>
</dbReference>
<dbReference type="PROSITE" id="PS00061">
    <property type="entry name" value="ADH_SHORT"/>
    <property type="match status" value="1"/>
</dbReference>